<evidence type="ECO:0000256" key="4">
    <source>
        <dbReference type="ARBA" id="ARBA00023136"/>
    </source>
</evidence>
<dbReference type="PANTHER" id="PTHR43066">
    <property type="entry name" value="RHOMBOID-RELATED PROTEIN"/>
    <property type="match status" value="1"/>
</dbReference>
<dbReference type="STRING" id="1817883.A3G31_01060"/>
<dbReference type="EMBL" id="MGDI01000001">
    <property type="protein sequence ID" value="OGL55385.1"/>
    <property type="molecule type" value="Genomic_DNA"/>
</dbReference>
<feature type="domain" description="Peptidase S54 rhomboid" evidence="6">
    <location>
        <begin position="58"/>
        <end position="195"/>
    </location>
</feature>
<evidence type="ECO:0000256" key="1">
    <source>
        <dbReference type="ARBA" id="ARBA00004141"/>
    </source>
</evidence>
<keyword evidence="2 5" id="KW-0812">Transmembrane</keyword>
<dbReference type="Gene3D" id="1.20.1540.10">
    <property type="entry name" value="Rhomboid-like"/>
    <property type="match status" value="1"/>
</dbReference>
<sequence>MSYYYRSGSSLSFGFPVTPVIKKLIIANVAVFLLQFFASYKIIYFFGLVPYMVIREFYFWQLFTYQFLHGGLFHIFFNMLALWMFGGDLERIWGSAFFLKYYLLCAVGAGICTVIFLPTSISPTIGASGAIYGILMAYGMLFPDRMVYLYFLFPIKVKHFVILMGSVALFSSMSASGNGIAHITHLGGMIFGYLYLKNWDIKEIFRQAYLKLKYHRLKRKLRVISKDDDQNNDKPYYH</sequence>
<protein>
    <recommendedName>
        <fullName evidence="6">Peptidase S54 rhomboid domain-containing protein</fullName>
    </recommendedName>
</protein>
<feature type="transmembrane region" description="Helical" evidence="5">
    <location>
        <begin position="42"/>
        <end position="60"/>
    </location>
</feature>
<comment type="caution">
    <text evidence="7">The sequence shown here is derived from an EMBL/GenBank/DDBJ whole genome shotgun (WGS) entry which is preliminary data.</text>
</comment>
<dbReference type="SUPFAM" id="SSF144091">
    <property type="entry name" value="Rhomboid-like"/>
    <property type="match status" value="1"/>
</dbReference>
<gene>
    <name evidence="7" type="ORF">A3G31_01060</name>
</gene>
<dbReference type="InterPro" id="IPR022764">
    <property type="entry name" value="Peptidase_S54_rhomboid_dom"/>
</dbReference>
<evidence type="ECO:0000256" key="5">
    <source>
        <dbReference type="SAM" id="Phobius"/>
    </source>
</evidence>
<dbReference type="GO" id="GO:0004252">
    <property type="term" value="F:serine-type endopeptidase activity"/>
    <property type="evidence" value="ECO:0007669"/>
    <property type="project" value="InterPro"/>
</dbReference>
<evidence type="ECO:0000256" key="2">
    <source>
        <dbReference type="ARBA" id="ARBA00022692"/>
    </source>
</evidence>
<evidence type="ECO:0000256" key="3">
    <source>
        <dbReference type="ARBA" id="ARBA00022989"/>
    </source>
</evidence>
<evidence type="ECO:0000259" key="6">
    <source>
        <dbReference type="Pfam" id="PF01694"/>
    </source>
</evidence>
<evidence type="ECO:0000313" key="8">
    <source>
        <dbReference type="Proteomes" id="UP000178082"/>
    </source>
</evidence>
<dbReference type="AlphaFoldDB" id="A0A1F7SNM1"/>
<dbReference type="GO" id="GO:0016020">
    <property type="term" value="C:membrane"/>
    <property type="evidence" value="ECO:0007669"/>
    <property type="project" value="UniProtKB-SubCell"/>
</dbReference>
<accession>A0A1F7SNM1</accession>
<feature type="transmembrane region" description="Helical" evidence="5">
    <location>
        <begin position="148"/>
        <end position="173"/>
    </location>
</feature>
<keyword evidence="4 5" id="KW-0472">Membrane</keyword>
<comment type="subcellular location">
    <subcellularLocation>
        <location evidence="1">Membrane</location>
        <topology evidence="1">Multi-pass membrane protein</topology>
    </subcellularLocation>
</comment>
<evidence type="ECO:0000313" key="7">
    <source>
        <dbReference type="EMBL" id="OGL55385.1"/>
    </source>
</evidence>
<feature type="transmembrane region" description="Helical" evidence="5">
    <location>
        <begin position="123"/>
        <end position="141"/>
    </location>
</feature>
<dbReference type="InterPro" id="IPR035952">
    <property type="entry name" value="Rhomboid-like_sf"/>
</dbReference>
<dbReference type="Pfam" id="PF01694">
    <property type="entry name" value="Rhomboid"/>
    <property type="match status" value="1"/>
</dbReference>
<feature type="transmembrane region" description="Helical" evidence="5">
    <location>
        <begin position="97"/>
        <end position="117"/>
    </location>
</feature>
<dbReference type="SMART" id="SM01160">
    <property type="entry name" value="DUF1751"/>
    <property type="match status" value="1"/>
</dbReference>
<feature type="transmembrane region" description="Helical" evidence="5">
    <location>
        <begin position="66"/>
        <end position="85"/>
    </location>
</feature>
<dbReference type="PANTHER" id="PTHR43066:SF11">
    <property type="entry name" value="PEPTIDASE S54 RHOMBOID DOMAIN-CONTAINING PROTEIN"/>
    <property type="match status" value="1"/>
</dbReference>
<proteinExistence type="predicted"/>
<organism evidence="7 8">
    <name type="scientific">Candidatus Schekmanbacteria bacterium RIFCSPLOWO2_12_FULL_38_15</name>
    <dbReference type="NCBI Taxonomy" id="1817883"/>
    <lineage>
        <taxon>Bacteria</taxon>
        <taxon>Candidatus Schekmaniibacteriota</taxon>
    </lineage>
</organism>
<feature type="transmembrane region" description="Helical" evidence="5">
    <location>
        <begin position="179"/>
        <end position="196"/>
    </location>
</feature>
<name>A0A1F7SNM1_9BACT</name>
<keyword evidence="3 5" id="KW-1133">Transmembrane helix</keyword>
<reference evidence="7 8" key="1">
    <citation type="journal article" date="2016" name="Nat. Commun.">
        <title>Thousands of microbial genomes shed light on interconnected biogeochemical processes in an aquifer system.</title>
        <authorList>
            <person name="Anantharaman K."/>
            <person name="Brown C.T."/>
            <person name="Hug L.A."/>
            <person name="Sharon I."/>
            <person name="Castelle C.J."/>
            <person name="Probst A.J."/>
            <person name="Thomas B.C."/>
            <person name="Singh A."/>
            <person name="Wilkins M.J."/>
            <person name="Karaoz U."/>
            <person name="Brodie E.L."/>
            <person name="Williams K.H."/>
            <person name="Hubbard S.S."/>
            <person name="Banfield J.F."/>
        </authorList>
    </citation>
    <scope>NUCLEOTIDE SEQUENCE [LARGE SCALE GENOMIC DNA]</scope>
</reference>
<dbReference type="Proteomes" id="UP000178082">
    <property type="component" value="Unassembled WGS sequence"/>
</dbReference>